<dbReference type="SUPFAM" id="SSF55811">
    <property type="entry name" value="Nudix"/>
    <property type="match status" value="1"/>
</dbReference>
<dbReference type="CDD" id="cd24158">
    <property type="entry name" value="NUDIX_ADPRase_Rv1700"/>
    <property type="match status" value="1"/>
</dbReference>
<organism evidence="3 4">
    <name type="scientific">Corynebacterium qintianiae</name>
    <dbReference type="NCBI Taxonomy" id="2709392"/>
    <lineage>
        <taxon>Bacteria</taxon>
        <taxon>Bacillati</taxon>
        <taxon>Actinomycetota</taxon>
        <taxon>Actinomycetes</taxon>
        <taxon>Mycobacteriales</taxon>
        <taxon>Corynebacteriaceae</taxon>
        <taxon>Corynebacterium</taxon>
    </lineage>
</organism>
<proteinExistence type="predicted"/>
<dbReference type="EMBL" id="CP064955">
    <property type="protein sequence ID" value="QPK84150.1"/>
    <property type="molecule type" value="Genomic_DNA"/>
</dbReference>
<dbReference type="InterPro" id="IPR000086">
    <property type="entry name" value="NUDIX_hydrolase_dom"/>
</dbReference>
<dbReference type="AlphaFoldDB" id="A0A7T0PFQ9"/>
<reference evidence="3 4" key="1">
    <citation type="submission" date="2020-11" db="EMBL/GenBank/DDBJ databases">
        <title>Corynebacterium sp. MC1420.</title>
        <authorList>
            <person name="Zhou J."/>
        </authorList>
    </citation>
    <scope>NUCLEOTIDE SEQUENCE [LARGE SCALE GENOMIC DNA]</scope>
    <source>
        <strain evidence="3 4">MC1420</strain>
    </source>
</reference>
<dbReference type="Proteomes" id="UP000594586">
    <property type="component" value="Chromosome"/>
</dbReference>
<dbReference type="PANTHER" id="PTHR11839:SF31">
    <property type="entry name" value="ADP-RIBOSE PYROPHOSPHATASE"/>
    <property type="match status" value="1"/>
</dbReference>
<name>A0A7T0PFQ9_9CORY</name>
<keyword evidence="4" id="KW-1185">Reference proteome</keyword>
<dbReference type="GO" id="GO:0016787">
    <property type="term" value="F:hydrolase activity"/>
    <property type="evidence" value="ECO:0007669"/>
    <property type="project" value="UniProtKB-KW"/>
</dbReference>
<feature type="domain" description="Nudix hydrolase" evidence="2">
    <location>
        <begin position="39"/>
        <end position="171"/>
    </location>
</feature>
<dbReference type="PROSITE" id="PS51462">
    <property type="entry name" value="NUDIX"/>
    <property type="match status" value="1"/>
</dbReference>
<evidence type="ECO:0000259" key="2">
    <source>
        <dbReference type="PROSITE" id="PS51462"/>
    </source>
</evidence>
<keyword evidence="1 3" id="KW-0378">Hydrolase</keyword>
<dbReference type="KEGG" id="cqn:G7Y29_05155"/>
<gene>
    <name evidence="3" type="ORF">G7Y29_05155</name>
</gene>
<dbReference type="GO" id="GO:0006753">
    <property type="term" value="P:nucleoside phosphate metabolic process"/>
    <property type="evidence" value="ECO:0007669"/>
    <property type="project" value="TreeGrafter"/>
</dbReference>
<dbReference type="Pfam" id="PF00293">
    <property type="entry name" value="NUDIX"/>
    <property type="match status" value="1"/>
</dbReference>
<dbReference type="RefSeq" id="WP_165005064.1">
    <property type="nucleotide sequence ID" value="NZ_CP064955.1"/>
</dbReference>
<evidence type="ECO:0000313" key="4">
    <source>
        <dbReference type="Proteomes" id="UP000594586"/>
    </source>
</evidence>
<evidence type="ECO:0000256" key="1">
    <source>
        <dbReference type="ARBA" id="ARBA00022801"/>
    </source>
</evidence>
<sequence>MSHEFTVTSSELLVDAPILALRRDTVTMPGGRDATREIVEHLGAVAVVALDSDNRIALVEQYRHSVGRRLQELPAGILDVAEEPELECAKRELHEEAGLTAAAWSVLVDLVTSPGFAEEAVRVFLATDLTQVDRPEAEDEEADMSLEWVPLEKARARIFSGEITNSIAVAGILAASAVAAGVAPPRSTDEPFDLRPASMVRRRIGRGRDLKKFS</sequence>
<dbReference type="PANTHER" id="PTHR11839">
    <property type="entry name" value="UDP/ADP-SUGAR PYROPHOSPHATASE"/>
    <property type="match status" value="1"/>
</dbReference>
<dbReference type="GO" id="GO:0019693">
    <property type="term" value="P:ribose phosphate metabolic process"/>
    <property type="evidence" value="ECO:0007669"/>
    <property type="project" value="TreeGrafter"/>
</dbReference>
<dbReference type="Gene3D" id="3.90.79.10">
    <property type="entry name" value="Nucleoside Triphosphate Pyrophosphohydrolase"/>
    <property type="match status" value="1"/>
</dbReference>
<dbReference type="GO" id="GO:0005829">
    <property type="term" value="C:cytosol"/>
    <property type="evidence" value="ECO:0007669"/>
    <property type="project" value="TreeGrafter"/>
</dbReference>
<evidence type="ECO:0000313" key="3">
    <source>
        <dbReference type="EMBL" id="QPK84150.1"/>
    </source>
</evidence>
<protein>
    <submittedName>
        <fullName evidence="3">NUDIX hydrolase</fullName>
    </submittedName>
</protein>
<dbReference type="InterPro" id="IPR015797">
    <property type="entry name" value="NUDIX_hydrolase-like_dom_sf"/>
</dbReference>
<accession>A0A7T0PFQ9</accession>